<dbReference type="GO" id="GO:0006508">
    <property type="term" value="P:proteolysis"/>
    <property type="evidence" value="ECO:0007669"/>
    <property type="project" value="InterPro"/>
</dbReference>
<dbReference type="Pfam" id="PF00656">
    <property type="entry name" value="Peptidase_C14"/>
    <property type="match status" value="1"/>
</dbReference>
<keyword evidence="1" id="KW-0732">Signal</keyword>
<dbReference type="AlphaFoldDB" id="A0A1F6SYI6"/>
<feature type="domain" description="DUF4384" evidence="3">
    <location>
        <begin position="342"/>
        <end position="421"/>
    </location>
</feature>
<dbReference type="EMBL" id="MFSQ01000132">
    <property type="protein sequence ID" value="OGI38011.1"/>
    <property type="molecule type" value="Genomic_DNA"/>
</dbReference>
<dbReference type="InterPro" id="IPR029030">
    <property type="entry name" value="Caspase-like_dom_sf"/>
</dbReference>
<dbReference type="PANTHER" id="PTHR48104">
    <property type="entry name" value="METACASPASE-4"/>
    <property type="match status" value="1"/>
</dbReference>
<reference evidence="4 5" key="1">
    <citation type="journal article" date="2016" name="Nat. Commun.">
        <title>Thousands of microbial genomes shed light on interconnected biogeochemical processes in an aquifer system.</title>
        <authorList>
            <person name="Anantharaman K."/>
            <person name="Brown C.T."/>
            <person name="Hug L.A."/>
            <person name="Sharon I."/>
            <person name="Castelle C.J."/>
            <person name="Probst A.J."/>
            <person name="Thomas B.C."/>
            <person name="Singh A."/>
            <person name="Wilkins M.J."/>
            <person name="Karaoz U."/>
            <person name="Brodie E.L."/>
            <person name="Williams K.H."/>
            <person name="Hubbard S.S."/>
            <person name="Banfield J.F."/>
        </authorList>
    </citation>
    <scope>NUCLEOTIDE SEQUENCE [LARGE SCALE GENOMIC DNA]</scope>
</reference>
<organism evidence="4 5">
    <name type="scientific">Candidatus Muproteobacteria bacterium RBG_16_62_13</name>
    <dbReference type="NCBI Taxonomy" id="1817756"/>
    <lineage>
        <taxon>Bacteria</taxon>
        <taxon>Pseudomonadati</taxon>
        <taxon>Pseudomonadota</taxon>
        <taxon>Candidatus Muproteobacteria</taxon>
    </lineage>
</organism>
<dbReference type="GO" id="GO:0005737">
    <property type="term" value="C:cytoplasm"/>
    <property type="evidence" value="ECO:0007669"/>
    <property type="project" value="TreeGrafter"/>
</dbReference>
<protein>
    <submittedName>
        <fullName evidence="4">Uncharacterized protein</fullName>
    </submittedName>
</protein>
<proteinExistence type="predicted"/>
<gene>
    <name evidence="4" type="ORF">A2140_07845</name>
</gene>
<evidence type="ECO:0000313" key="4">
    <source>
        <dbReference type="EMBL" id="OGI38011.1"/>
    </source>
</evidence>
<dbReference type="Proteomes" id="UP000178379">
    <property type="component" value="Unassembled WGS sequence"/>
</dbReference>
<dbReference type="InterPro" id="IPR011600">
    <property type="entry name" value="Pept_C14_caspase"/>
</dbReference>
<dbReference type="Gene3D" id="3.40.50.1460">
    <property type="match status" value="1"/>
</dbReference>
<evidence type="ECO:0000256" key="1">
    <source>
        <dbReference type="SAM" id="SignalP"/>
    </source>
</evidence>
<dbReference type="SUPFAM" id="SSF52129">
    <property type="entry name" value="Caspase-like"/>
    <property type="match status" value="1"/>
</dbReference>
<comment type="caution">
    <text evidence="4">The sequence shown here is derived from an EMBL/GenBank/DDBJ whole genome shotgun (WGS) entry which is preliminary data.</text>
</comment>
<dbReference type="STRING" id="1817756.A2140_07845"/>
<evidence type="ECO:0000313" key="5">
    <source>
        <dbReference type="Proteomes" id="UP000178379"/>
    </source>
</evidence>
<name>A0A1F6SYI6_9PROT</name>
<dbReference type="GO" id="GO:0004197">
    <property type="term" value="F:cysteine-type endopeptidase activity"/>
    <property type="evidence" value="ECO:0007669"/>
    <property type="project" value="InterPro"/>
</dbReference>
<dbReference type="Pfam" id="PF14326">
    <property type="entry name" value="DUF4384"/>
    <property type="match status" value="1"/>
</dbReference>
<evidence type="ECO:0000259" key="2">
    <source>
        <dbReference type="Pfam" id="PF00656"/>
    </source>
</evidence>
<dbReference type="PANTHER" id="PTHR48104:SF30">
    <property type="entry name" value="METACASPASE-1"/>
    <property type="match status" value="1"/>
</dbReference>
<evidence type="ECO:0000259" key="3">
    <source>
        <dbReference type="Pfam" id="PF14326"/>
    </source>
</evidence>
<accession>A0A1F6SYI6</accession>
<feature type="domain" description="Peptidase C14 caspase" evidence="2">
    <location>
        <begin position="29"/>
        <end position="246"/>
    </location>
</feature>
<dbReference type="InterPro" id="IPR025493">
    <property type="entry name" value="DUF4384"/>
</dbReference>
<feature type="chain" id="PRO_5009526485" evidence="1">
    <location>
        <begin position="27"/>
        <end position="493"/>
    </location>
</feature>
<feature type="signal peptide" evidence="1">
    <location>
        <begin position="1"/>
        <end position="26"/>
    </location>
</feature>
<dbReference type="InterPro" id="IPR050452">
    <property type="entry name" value="Metacaspase"/>
</dbReference>
<sequence>MTTPRKLLRGAMLASVLLFPSANALAEAHALIMTIGNYERGITQLKGVRHDAGNARRLANRMGVKDENIIQLSDQELTLDGMRRAFDRLQERVRQNDRVFIYYSGHGGRSPVPDEPGRCAESLISVDGKPFLDTELERRLKAIGQTAEKVIVLIDACHSGGVTTRAVGRTDAPFVAKYWPGSEQCRTVVNRLTRSLKVAAKTSGSGAQNYVYIAAAQANEVSLDEPSRGGLATQAWLSCMSGQARDTDGSGGITAEEVRQCAQSQINRRLAGAQGFLPHHIVITGNSGAVLTLAGAPTAAATPAVNTGTAGQGVNALGTLLDVYNRRDDRRQVTLVTGKPSFRIGQDNVEFKLTSSHAGYVYLLMVGSDGKTFDMIFPNKLDQNNRIEAGQTLDLPRKEWEIQAGGPAGKNHLLAIVSDSPRDFNKLGMTPAGPFSIAQATPVAAKDIVLVTLNAPSAESTDCQAASMRNLKVAETGCSSAYGAALTTVLESN</sequence>